<sequence length="254" mass="29726">MNEFLVFLKTNQSLIALCTVLVTIVFSLLTVRHNRKSRELQLKLNIFMNLAENIDSALYKLKHPIYVAINENIELPIEFFQSLTKVKMVLHLDSLEIVNRWENTYISIYFQMIELGYAIIDIKSEISAIDPIINNFENEIIFLQQKYYDAFVKGDMNATQRALEHKKAVSNLKKEYVDERLKLILKRCELEDIANIKLFELKGEMAKVNIDLLNAFRSELGLKSVKFNEAEHNKVINEWRDKLKDLIKLSKEAL</sequence>
<proteinExistence type="predicted"/>
<dbReference type="STRING" id="1226327.SAMN05421732_106136"/>
<evidence type="ECO:0000313" key="2">
    <source>
        <dbReference type="EMBL" id="SDC42051.1"/>
    </source>
</evidence>
<name>A0A1G6LFP8_9GAMM</name>
<keyword evidence="1" id="KW-1133">Transmembrane helix</keyword>
<gene>
    <name evidence="2" type="ORF">SAMN05421732_106136</name>
</gene>
<keyword evidence="1" id="KW-0472">Membrane</keyword>
<reference evidence="3" key="1">
    <citation type="submission" date="2016-09" db="EMBL/GenBank/DDBJ databases">
        <authorList>
            <person name="Varghese N."/>
            <person name="Submissions S."/>
        </authorList>
    </citation>
    <scope>NUCLEOTIDE SEQUENCE [LARGE SCALE GENOMIC DNA]</scope>
    <source>
        <strain evidence="3">ANC 4667</strain>
    </source>
</reference>
<dbReference type="OrthoDB" id="9888043at2"/>
<evidence type="ECO:0000313" key="3">
    <source>
        <dbReference type="Proteomes" id="UP000243468"/>
    </source>
</evidence>
<organism evidence="2 3">
    <name type="scientific">Acinetobacter kookii</name>
    <dbReference type="NCBI Taxonomy" id="1226327"/>
    <lineage>
        <taxon>Bacteria</taxon>
        <taxon>Pseudomonadati</taxon>
        <taxon>Pseudomonadota</taxon>
        <taxon>Gammaproteobacteria</taxon>
        <taxon>Moraxellales</taxon>
        <taxon>Moraxellaceae</taxon>
        <taxon>Acinetobacter</taxon>
    </lineage>
</organism>
<dbReference type="RefSeq" id="WP_086198719.1">
    <property type="nucleotide sequence ID" value="NZ_BAABKJ010000011.1"/>
</dbReference>
<feature type="transmembrane region" description="Helical" evidence="1">
    <location>
        <begin position="12"/>
        <end position="31"/>
    </location>
</feature>
<dbReference type="Proteomes" id="UP000243468">
    <property type="component" value="Unassembled WGS sequence"/>
</dbReference>
<protein>
    <submittedName>
        <fullName evidence="2">Uncharacterized protein</fullName>
    </submittedName>
</protein>
<keyword evidence="3" id="KW-1185">Reference proteome</keyword>
<dbReference type="AlphaFoldDB" id="A0A1G6LFP8"/>
<evidence type="ECO:0000256" key="1">
    <source>
        <dbReference type="SAM" id="Phobius"/>
    </source>
</evidence>
<dbReference type="EMBL" id="FMYO01000006">
    <property type="protein sequence ID" value="SDC42051.1"/>
    <property type="molecule type" value="Genomic_DNA"/>
</dbReference>
<accession>A0A1G6LFP8</accession>
<keyword evidence="1" id="KW-0812">Transmembrane</keyword>